<reference evidence="2" key="1">
    <citation type="submission" date="2023-03" db="EMBL/GenBank/DDBJ databases">
        <title>Massive genome expansion in bonnet fungi (Mycena s.s.) driven by repeated elements and novel gene families across ecological guilds.</title>
        <authorList>
            <consortium name="Lawrence Berkeley National Laboratory"/>
            <person name="Harder C.B."/>
            <person name="Miyauchi S."/>
            <person name="Viragh M."/>
            <person name="Kuo A."/>
            <person name="Thoen E."/>
            <person name="Andreopoulos B."/>
            <person name="Lu D."/>
            <person name="Skrede I."/>
            <person name="Drula E."/>
            <person name="Henrissat B."/>
            <person name="Morin E."/>
            <person name="Kohler A."/>
            <person name="Barry K."/>
            <person name="LaButti K."/>
            <person name="Morin E."/>
            <person name="Salamov A."/>
            <person name="Lipzen A."/>
            <person name="Mereny Z."/>
            <person name="Hegedus B."/>
            <person name="Baldrian P."/>
            <person name="Stursova M."/>
            <person name="Weitz H."/>
            <person name="Taylor A."/>
            <person name="Grigoriev I.V."/>
            <person name="Nagy L.G."/>
            <person name="Martin F."/>
            <person name="Kauserud H."/>
        </authorList>
    </citation>
    <scope>NUCLEOTIDE SEQUENCE</scope>
    <source>
        <strain evidence="2">CBHHK067</strain>
    </source>
</reference>
<accession>A0AAD7CTT8</accession>
<protein>
    <submittedName>
        <fullName evidence="2">Uncharacterized protein</fullName>
    </submittedName>
</protein>
<feature type="region of interest" description="Disordered" evidence="1">
    <location>
        <begin position="19"/>
        <end position="41"/>
    </location>
</feature>
<name>A0AAD7CTT8_MYCRO</name>
<evidence type="ECO:0000256" key="1">
    <source>
        <dbReference type="SAM" id="MobiDB-lite"/>
    </source>
</evidence>
<dbReference type="EMBL" id="JARKIE010000239">
    <property type="protein sequence ID" value="KAJ7662476.1"/>
    <property type="molecule type" value="Genomic_DNA"/>
</dbReference>
<keyword evidence="3" id="KW-1185">Reference proteome</keyword>
<sequence length="269" mass="30131">MLTTKHMTQPELILQAAEKASGQNTPPQMVQNRHSSRQGCRRSDPCEYILAGDEYVWNDIKYAVISPPLVGLACGDLKSPSSSPLSDPTLDMLVMEIEPLAIPASPTIELALRPLNRRREEDSVPEHIPGAKGIAQKASVEPVADHFVFAIFWPILMDIIRRRHGISGVQFLLHTRELGVFKVVEHEYRHSWGWIATNGGPQVARTHLYQSMKRSPPTLCNLGPEIVNSLERFASRLTTNDDKTRALVWTNERDKAAWRRWSASLGALG</sequence>
<evidence type="ECO:0000313" key="2">
    <source>
        <dbReference type="EMBL" id="KAJ7662476.1"/>
    </source>
</evidence>
<evidence type="ECO:0000313" key="3">
    <source>
        <dbReference type="Proteomes" id="UP001221757"/>
    </source>
</evidence>
<comment type="caution">
    <text evidence="2">The sequence shown here is derived from an EMBL/GenBank/DDBJ whole genome shotgun (WGS) entry which is preliminary data.</text>
</comment>
<gene>
    <name evidence="2" type="ORF">B0H17DRAFT_1144264</name>
</gene>
<proteinExistence type="predicted"/>
<dbReference type="Proteomes" id="UP001221757">
    <property type="component" value="Unassembled WGS sequence"/>
</dbReference>
<feature type="compositionally biased region" description="Polar residues" evidence="1">
    <location>
        <begin position="21"/>
        <end position="33"/>
    </location>
</feature>
<organism evidence="2 3">
    <name type="scientific">Mycena rosella</name>
    <name type="common">Pink bonnet</name>
    <name type="synonym">Agaricus rosellus</name>
    <dbReference type="NCBI Taxonomy" id="1033263"/>
    <lineage>
        <taxon>Eukaryota</taxon>
        <taxon>Fungi</taxon>
        <taxon>Dikarya</taxon>
        <taxon>Basidiomycota</taxon>
        <taxon>Agaricomycotina</taxon>
        <taxon>Agaricomycetes</taxon>
        <taxon>Agaricomycetidae</taxon>
        <taxon>Agaricales</taxon>
        <taxon>Marasmiineae</taxon>
        <taxon>Mycenaceae</taxon>
        <taxon>Mycena</taxon>
    </lineage>
</organism>
<dbReference type="AlphaFoldDB" id="A0AAD7CTT8"/>